<evidence type="ECO:0000256" key="3">
    <source>
        <dbReference type="ARBA" id="ARBA00038211"/>
    </source>
</evidence>
<dbReference type="PANTHER" id="PTHR22603:SF93">
    <property type="entry name" value="RE24176P"/>
    <property type="match status" value="1"/>
</dbReference>
<protein>
    <submittedName>
        <fullName evidence="5">CHK</fullName>
        <ecNumber evidence="5">2.7.1.32</ecNumber>
        <ecNumber evidence="5">2.7.1.82</ecNumber>
    </submittedName>
</protein>
<dbReference type="PANTHER" id="PTHR22603">
    <property type="entry name" value="CHOLINE/ETHANOALAMINE KINASE"/>
    <property type="match status" value="1"/>
</dbReference>
<keyword evidence="1" id="KW-0444">Lipid biosynthesis</keyword>
<dbReference type="GO" id="GO:0005737">
    <property type="term" value="C:cytoplasm"/>
    <property type="evidence" value="ECO:0007669"/>
    <property type="project" value="TreeGrafter"/>
</dbReference>
<comment type="similarity">
    <text evidence="3">Belongs to the choline/ethanolamine kinase family.</text>
</comment>
<dbReference type="EC" id="2.7.1.32" evidence="5"/>
<feature type="transmembrane region" description="Helical" evidence="4">
    <location>
        <begin position="347"/>
        <end position="367"/>
    </location>
</feature>
<evidence type="ECO:0000256" key="2">
    <source>
        <dbReference type="ARBA" id="ARBA00023264"/>
    </source>
</evidence>
<dbReference type="EC" id="2.7.1.82" evidence="5"/>
<reference evidence="5" key="1">
    <citation type="submission" date="2021-01" db="EMBL/GenBank/DDBJ databases">
        <authorList>
            <person name="Li R."/>
            <person name="Bekaert M."/>
        </authorList>
    </citation>
    <scope>NUCLEOTIDE SEQUENCE</scope>
    <source>
        <strain evidence="5">Farmed</strain>
    </source>
</reference>
<dbReference type="Gene3D" id="3.90.1200.10">
    <property type="match status" value="1"/>
</dbReference>
<keyword evidence="4" id="KW-1133">Transmembrane helix</keyword>
<evidence type="ECO:0000256" key="4">
    <source>
        <dbReference type="SAM" id="Phobius"/>
    </source>
</evidence>
<dbReference type="CDD" id="cd05156">
    <property type="entry name" value="ChoK_euk"/>
    <property type="match status" value="1"/>
</dbReference>
<keyword evidence="6" id="KW-1185">Reference proteome</keyword>
<dbReference type="GO" id="GO:0006646">
    <property type="term" value="P:phosphatidylethanolamine biosynthetic process"/>
    <property type="evidence" value="ECO:0007669"/>
    <property type="project" value="TreeGrafter"/>
</dbReference>
<evidence type="ECO:0000313" key="6">
    <source>
        <dbReference type="Proteomes" id="UP000597762"/>
    </source>
</evidence>
<gene>
    <name evidence="5" type="ORF">SPHA_23321</name>
</gene>
<dbReference type="AlphaFoldDB" id="A0A812BUS3"/>
<accession>A0A812BUS3</accession>
<keyword evidence="4" id="KW-0472">Membrane</keyword>
<comment type="caution">
    <text evidence="5">The sequence shown here is derived from an EMBL/GenBank/DDBJ whole genome shotgun (WGS) entry which is preliminary data.</text>
</comment>
<keyword evidence="2" id="KW-1208">Phospholipid metabolism</keyword>
<organism evidence="5 6">
    <name type="scientific">Acanthosepion pharaonis</name>
    <name type="common">Pharaoh cuttlefish</name>
    <name type="synonym">Sepia pharaonis</name>
    <dbReference type="NCBI Taxonomy" id="158019"/>
    <lineage>
        <taxon>Eukaryota</taxon>
        <taxon>Metazoa</taxon>
        <taxon>Spiralia</taxon>
        <taxon>Lophotrochozoa</taxon>
        <taxon>Mollusca</taxon>
        <taxon>Cephalopoda</taxon>
        <taxon>Coleoidea</taxon>
        <taxon>Decapodiformes</taxon>
        <taxon>Sepiida</taxon>
        <taxon>Sepiina</taxon>
        <taxon>Sepiidae</taxon>
        <taxon>Acanthosepion</taxon>
    </lineage>
</organism>
<keyword evidence="1" id="KW-0594">Phospholipid biosynthesis</keyword>
<dbReference type="Pfam" id="PF01633">
    <property type="entry name" value="Choline_kinase"/>
    <property type="match status" value="1"/>
</dbReference>
<keyword evidence="4" id="KW-0812">Transmembrane</keyword>
<feature type="transmembrane region" description="Helical" evidence="4">
    <location>
        <begin position="408"/>
        <end position="432"/>
    </location>
</feature>
<dbReference type="OrthoDB" id="3649325at2759"/>
<keyword evidence="1" id="KW-0443">Lipid metabolism</keyword>
<feature type="transmembrane region" description="Helical" evidence="4">
    <location>
        <begin position="379"/>
        <end position="401"/>
    </location>
</feature>
<dbReference type="Gene3D" id="3.30.200.20">
    <property type="entry name" value="Phosphorylase Kinase, domain 1"/>
    <property type="match status" value="1"/>
</dbReference>
<keyword evidence="5" id="KW-0808">Transferase</keyword>
<evidence type="ECO:0000313" key="5">
    <source>
        <dbReference type="EMBL" id="CAE1242465.1"/>
    </source>
</evidence>
<dbReference type="GO" id="GO:0004305">
    <property type="term" value="F:ethanolamine kinase activity"/>
    <property type="evidence" value="ECO:0007669"/>
    <property type="project" value="UniProtKB-EC"/>
</dbReference>
<dbReference type="Proteomes" id="UP000597762">
    <property type="component" value="Unassembled WGS sequence"/>
</dbReference>
<name>A0A812BUS3_ACAPH</name>
<dbReference type="GO" id="GO:0004103">
    <property type="term" value="F:choline kinase activity"/>
    <property type="evidence" value="ECO:0007669"/>
    <property type="project" value="UniProtKB-EC"/>
</dbReference>
<dbReference type="InterPro" id="IPR011009">
    <property type="entry name" value="Kinase-like_dom_sf"/>
</dbReference>
<dbReference type="SUPFAM" id="SSF56112">
    <property type="entry name" value="Protein kinase-like (PK-like)"/>
    <property type="match status" value="1"/>
</dbReference>
<dbReference type="EMBL" id="CAHIKZ030000863">
    <property type="protein sequence ID" value="CAE1242465.1"/>
    <property type="molecule type" value="Genomic_DNA"/>
</dbReference>
<sequence>MGDDECLVNINKKAYVWCKECIGGTWSTLTEDEFQMVPLSGGLTNYLYICSLPPHYPVLRPDEPRKVLLRVYGHIAKTSAGFVVRNSVIFAILSEKCLGPKLFGAFPDGRLEEYIPARCLSRRDLHNPMIFKTIGRKLGEFHNLEMPLCKKPKWLHEVMHRWLNEVKEAFLCNGLIKNEKLRKSLPKNLEKEMIDLLDSLEKLNSPVVFCHNDLQEGNVLWLDVCADPSKKLTVIDWEYCAYNYRGFDFGNHFLEWCYDYDVNEPPYFHFYDDAYPKKKQQYEFFEAYLSTHSKTETTEKDLQRLYIEANSFTLASHYMWGLWSLVQSRTSEINFGYLEYAMNRTTTYSLFFSPFPFFFFPLFLSFFSPPFSFLFSPPFPFFFSPFPFFFPLSFLFPPLFLSFPPFSFLFFLPFLFFFLLFLFFSLLFLSFFPPFPFFFSPPFFPLLLC</sequence>
<evidence type="ECO:0000256" key="1">
    <source>
        <dbReference type="ARBA" id="ARBA00023209"/>
    </source>
</evidence>
<proteinExistence type="inferred from homology"/>